<organism evidence="1">
    <name type="scientific">mine drainage metagenome</name>
    <dbReference type="NCBI Taxonomy" id="410659"/>
    <lineage>
        <taxon>unclassified sequences</taxon>
        <taxon>metagenomes</taxon>
        <taxon>ecological metagenomes</taxon>
    </lineage>
</organism>
<gene>
    <name evidence="1" type="ORF">GALL_544050</name>
</gene>
<dbReference type="AlphaFoldDB" id="A0A1J5NXR3"/>
<dbReference type="EMBL" id="MLJW01008463">
    <property type="protein sequence ID" value="OIQ64049.1"/>
    <property type="molecule type" value="Genomic_DNA"/>
</dbReference>
<proteinExistence type="predicted"/>
<reference evidence="1" key="1">
    <citation type="submission" date="2016-10" db="EMBL/GenBank/DDBJ databases">
        <title>Sequence of Gallionella enrichment culture.</title>
        <authorList>
            <person name="Poehlein A."/>
            <person name="Muehling M."/>
            <person name="Daniel R."/>
        </authorList>
    </citation>
    <scope>NUCLEOTIDE SEQUENCE</scope>
</reference>
<accession>A0A1J5NXR3</accession>
<evidence type="ECO:0000313" key="1">
    <source>
        <dbReference type="EMBL" id="OIQ64049.1"/>
    </source>
</evidence>
<name>A0A1J5NXR3_9ZZZZ</name>
<sequence>MLGVGRAAAIADDEKLVARVERADDDFRDFPRGREQACVLRRALKRC</sequence>
<protein>
    <submittedName>
        <fullName evidence="1">Uncharacterized protein</fullName>
    </submittedName>
</protein>
<comment type="caution">
    <text evidence="1">The sequence shown here is derived from an EMBL/GenBank/DDBJ whole genome shotgun (WGS) entry which is preliminary data.</text>
</comment>